<dbReference type="NCBIfam" id="NF005559">
    <property type="entry name" value="PRK07231.1"/>
    <property type="match status" value="1"/>
</dbReference>
<reference evidence="4 5" key="1">
    <citation type="submission" date="2017-10" db="EMBL/GenBank/DDBJ databases">
        <title>Comparative genomics in systemic dimorphic fungi from Ajellomycetaceae.</title>
        <authorList>
            <person name="Munoz J.F."/>
            <person name="Mcewen J.G."/>
            <person name="Clay O.K."/>
            <person name="Cuomo C.A."/>
        </authorList>
    </citation>
    <scope>NUCLEOTIDE SEQUENCE [LARGE SCALE GENOMIC DNA]</scope>
    <source>
        <strain evidence="4 5">UAMH7299</strain>
    </source>
</reference>
<dbReference type="PRINTS" id="PR00081">
    <property type="entry name" value="GDHRDH"/>
</dbReference>
<gene>
    <name evidence="4" type="ORF">AJ80_09422</name>
</gene>
<comment type="similarity">
    <text evidence="1">Belongs to the short-chain dehydrogenases/reductases (SDR) family.</text>
</comment>
<dbReference type="Pfam" id="PF13561">
    <property type="entry name" value="adh_short_C2"/>
    <property type="match status" value="1"/>
</dbReference>
<evidence type="ECO:0000313" key="4">
    <source>
        <dbReference type="EMBL" id="PGG99032.1"/>
    </source>
</evidence>
<dbReference type="STRING" id="1447883.A0A2B7WQY5"/>
<proteinExistence type="inferred from homology"/>
<comment type="caution">
    <text evidence="4">The sequence shown here is derived from an EMBL/GenBank/DDBJ whole genome shotgun (WGS) entry which is preliminary data.</text>
</comment>
<dbReference type="OrthoDB" id="294295at2759"/>
<keyword evidence="2" id="KW-0521">NADP</keyword>
<name>A0A2B7WQY5_POLH7</name>
<dbReference type="EMBL" id="PDNA01000279">
    <property type="protein sequence ID" value="PGG99032.1"/>
    <property type="molecule type" value="Genomic_DNA"/>
</dbReference>
<sequence length="258" mass="27243">MSSSTPQGTRLAGKVAIVTGGGSGFGAAIATRYAQEGAKVLIGDINVAGGEKTAAQSPTAMAFMKMDVTRLEDWNAAIELATSKFGRVDVLVNNAGTTYRNKPTQDVTIEEFERVFDVNVRSIFLASKTFIPKLIEQGQGGSIINISSTGAARPRPGLVWYNASKGAVSNATKGLAAEYGSHQIRVNNVCPLLSGTGLFEMFVGVPDTPENRAQFVSNVPLGRLTDPNDVANMCLYLGSDEARFINGTDMVVDGGKCI</sequence>
<organism evidence="4 5">
    <name type="scientific">Polytolypa hystricis (strain UAMH7299)</name>
    <dbReference type="NCBI Taxonomy" id="1447883"/>
    <lineage>
        <taxon>Eukaryota</taxon>
        <taxon>Fungi</taxon>
        <taxon>Dikarya</taxon>
        <taxon>Ascomycota</taxon>
        <taxon>Pezizomycotina</taxon>
        <taxon>Eurotiomycetes</taxon>
        <taxon>Eurotiomycetidae</taxon>
        <taxon>Onygenales</taxon>
        <taxon>Onygenales incertae sedis</taxon>
        <taxon>Polytolypa</taxon>
    </lineage>
</organism>
<evidence type="ECO:0008006" key="6">
    <source>
        <dbReference type="Google" id="ProtNLM"/>
    </source>
</evidence>
<dbReference type="Proteomes" id="UP000224634">
    <property type="component" value="Unassembled WGS sequence"/>
</dbReference>
<keyword evidence="5" id="KW-1185">Reference proteome</keyword>
<dbReference type="InterPro" id="IPR002347">
    <property type="entry name" value="SDR_fam"/>
</dbReference>
<dbReference type="PANTHER" id="PTHR43639">
    <property type="entry name" value="OXIDOREDUCTASE, SHORT-CHAIN DEHYDROGENASE/REDUCTASE FAMILY (AFU_ORTHOLOGUE AFUA_5G02870)"/>
    <property type="match status" value="1"/>
</dbReference>
<dbReference type="Gene3D" id="3.40.50.720">
    <property type="entry name" value="NAD(P)-binding Rossmann-like Domain"/>
    <property type="match status" value="1"/>
</dbReference>
<dbReference type="PRINTS" id="PR00080">
    <property type="entry name" value="SDRFAMILY"/>
</dbReference>
<protein>
    <recommendedName>
        <fullName evidence="6">Oxidoreductase</fullName>
    </recommendedName>
</protein>
<evidence type="ECO:0000256" key="3">
    <source>
        <dbReference type="ARBA" id="ARBA00023002"/>
    </source>
</evidence>
<evidence type="ECO:0000256" key="2">
    <source>
        <dbReference type="ARBA" id="ARBA00022857"/>
    </source>
</evidence>
<dbReference type="FunFam" id="3.40.50.720:FF:000084">
    <property type="entry name" value="Short-chain dehydrogenase reductase"/>
    <property type="match status" value="1"/>
</dbReference>
<accession>A0A2B7WQY5</accession>
<dbReference type="GO" id="GO:0016491">
    <property type="term" value="F:oxidoreductase activity"/>
    <property type="evidence" value="ECO:0007669"/>
    <property type="project" value="UniProtKB-KW"/>
</dbReference>
<keyword evidence="3" id="KW-0560">Oxidoreductase</keyword>
<evidence type="ECO:0000256" key="1">
    <source>
        <dbReference type="ARBA" id="ARBA00006484"/>
    </source>
</evidence>
<dbReference type="PANTHER" id="PTHR43639:SF1">
    <property type="entry name" value="SHORT-CHAIN DEHYDROGENASE_REDUCTASE FAMILY PROTEIN"/>
    <property type="match status" value="1"/>
</dbReference>
<evidence type="ECO:0000313" key="5">
    <source>
        <dbReference type="Proteomes" id="UP000224634"/>
    </source>
</evidence>
<dbReference type="AlphaFoldDB" id="A0A2B7WQY5"/>
<dbReference type="InterPro" id="IPR036291">
    <property type="entry name" value="NAD(P)-bd_dom_sf"/>
</dbReference>
<dbReference type="SUPFAM" id="SSF51735">
    <property type="entry name" value="NAD(P)-binding Rossmann-fold domains"/>
    <property type="match status" value="1"/>
</dbReference>